<dbReference type="InterPro" id="IPR051734">
    <property type="entry name" value="VapB_TA_antitoxins"/>
</dbReference>
<dbReference type="STRING" id="388280.SAMN04488057_12178"/>
<evidence type="ECO:0000313" key="1">
    <source>
        <dbReference type="EMBL" id="SHN33568.1"/>
    </source>
</evidence>
<dbReference type="Proteomes" id="UP000184513">
    <property type="component" value="Unassembled WGS sequence"/>
</dbReference>
<dbReference type="SUPFAM" id="SSF89447">
    <property type="entry name" value="AbrB/MazE/MraZ-like"/>
    <property type="match status" value="1"/>
</dbReference>
<accession>A0A1M7QPT2</accession>
<dbReference type="RefSeq" id="WP_073097958.1">
    <property type="nucleotide sequence ID" value="NZ_FRCY01000021.1"/>
</dbReference>
<dbReference type="Gene3D" id="2.10.260.10">
    <property type="match status" value="1"/>
</dbReference>
<protein>
    <submittedName>
        <fullName evidence="1">Antitoxin VapB</fullName>
    </submittedName>
</protein>
<name>A0A1M7QPT2_9BACT</name>
<evidence type="ECO:0000313" key="2">
    <source>
        <dbReference type="Proteomes" id="UP000184513"/>
    </source>
</evidence>
<dbReference type="AlphaFoldDB" id="A0A1M7QPT2"/>
<dbReference type="InterPro" id="IPR047976">
    <property type="entry name" value="Anti_VapB2-like"/>
</dbReference>
<dbReference type="OrthoDB" id="9810009at2"/>
<sequence>MERTAKVFKSGNSQALRLPKEFNTDEKQFYIRRIGSPVLLSPKACSWEMVIRSLTSFSDDYFEDGRNQPPIQQREMF</sequence>
<dbReference type="NCBIfam" id="NF040493">
    <property type="entry name" value="TA_anti_VapB"/>
    <property type="match status" value="1"/>
</dbReference>
<dbReference type="PANTHER" id="PTHR37550:SF3">
    <property type="entry name" value="ANTITOXIN VAPB1"/>
    <property type="match status" value="1"/>
</dbReference>
<reference evidence="1 2" key="1">
    <citation type="submission" date="2016-11" db="EMBL/GenBank/DDBJ databases">
        <authorList>
            <person name="Jaros S."/>
            <person name="Januszkiewicz K."/>
            <person name="Wedrychowicz H."/>
        </authorList>
    </citation>
    <scope>NUCLEOTIDE SEQUENCE [LARGE SCALE GENOMIC DNA]</scope>
    <source>
        <strain evidence="1 2">CGMCC 1.6102</strain>
    </source>
</reference>
<dbReference type="InterPro" id="IPR037914">
    <property type="entry name" value="SpoVT-AbrB_sf"/>
</dbReference>
<proteinExistence type="predicted"/>
<organism evidence="1 2">
    <name type="scientific">Cyclobacterium lianum</name>
    <dbReference type="NCBI Taxonomy" id="388280"/>
    <lineage>
        <taxon>Bacteria</taxon>
        <taxon>Pseudomonadati</taxon>
        <taxon>Bacteroidota</taxon>
        <taxon>Cytophagia</taxon>
        <taxon>Cytophagales</taxon>
        <taxon>Cyclobacteriaceae</taxon>
        <taxon>Cyclobacterium</taxon>
    </lineage>
</organism>
<gene>
    <name evidence="1" type="ORF">SAMN04488057_12178</name>
</gene>
<dbReference type="EMBL" id="FRCY01000021">
    <property type="protein sequence ID" value="SHN33568.1"/>
    <property type="molecule type" value="Genomic_DNA"/>
</dbReference>
<keyword evidence="2" id="KW-1185">Reference proteome</keyword>
<dbReference type="PANTHER" id="PTHR37550">
    <property type="entry name" value="ANTITOXIN VAPB1"/>
    <property type="match status" value="1"/>
</dbReference>